<evidence type="ECO:0000313" key="2">
    <source>
        <dbReference type="EMBL" id="CAI9918635.1"/>
    </source>
</evidence>
<dbReference type="EMBL" id="CATOUU010000139">
    <property type="protein sequence ID" value="CAI9917796.1"/>
    <property type="molecule type" value="Genomic_DNA"/>
</dbReference>
<dbReference type="AlphaFoldDB" id="A0AA86NEG4"/>
<sequence>MSWVPALFKAKIPTEQNTYELMLSSRIKSMIPTIGTDENVGPGNYHLKSQFDVQIKQQKQSSPLRAIELEIMKASKVGPGDYIPSPQKTKVVTQLYRYTRENSQYRHNFGLNEECGSKAEVGRYEIKSSIGAGPTHKLSKSPRFNQKKDGYADFRGPGAHNLRKIADWYDI</sequence>
<dbReference type="EMBL" id="CAXDID020000548">
    <property type="protein sequence ID" value="CAL6101835.1"/>
    <property type="molecule type" value="Genomic_DNA"/>
</dbReference>
<gene>
    <name evidence="1" type="ORF">HINF_LOCUS5441</name>
    <name evidence="2" type="ORF">HINF_LOCUS6280</name>
    <name evidence="3" type="ORF">HINF_LOCUS71381</name>
    <name evidence="4" type="ORF">HINF_LOCUS73768</name>
</gene>
<evidence type="ECO:0000313" key="3">
    <source>
        <dbReference type="EMBL" id="CAL6101835.1"/>
    </source>
</evidence>
<accession>A0AA86NEG4</accession>
<reference evidence="1" key="1">
    <citation type="submission" date="2023-06" db="EMBL/GenBank/DDBJ databases">
        <authorList>
            <person name="Kurt Z."/>
        </authorList>
    </citation>
    <scope>NUCLEOTIDE SEQUENCE</scope>
</reference>
<reference evidence="3 5" key="2">
    <citation type="submission" date="2024-07" db="EMBL/GenBank/DDBJ databases">
        <authorList>
            <person name="Akdeniz Z."/>
        </authorList>
    </citation>
    <scope>NUCLEOTIDE SEQUENCE [LARGE SCALE GENOMIC DNA]</scope>
</reference>
<evidence type="ECO:0000313" key="1">
    <source>
        <dbReference type="EMBL" id="CAI9917796.1"/>
    </source>
</evidence>
<dbReference type="EMBL" id="CAXDID020000611">
    <property type="protein sequence ID" value="CAL6106491.1"/>
    <property type="molecule type" value="Genomic_DNA"/>
</dbReference>
<evidence type="ECO:0000313" key="5">
    <source>
        <dbReference type="Proteomes" id="UP001642409"/>
    </source>
</evidence>
<dbReference type="Pfam" id="PF07004">
    <property type="entry name" value="SHIPPO-rpt"/>
    <property type="match status" value="1"/>
</dbReference>
<proteinExistence type="predicted"/>
<name>A0AA86NEG4_9EUKA</name>
<dbReference type="InterPro" id="IPR010736">
    <property type="entry name" value="SHIPPO-rpt"/>
</dbReference>
<protein>
    <submittedName>
        <fullName evidence="3">Hypothetical_protein</fullName>
    </submittedName>
</protein>
<dbReference type="Proteomes" id="UP001642409">
    <property type="component" value="Unassembled WGS sequence"/>
</dbReference>
<evidence type="ECO:0000313" key="4">
    <source>
        <dbReference type="EMBL" id="CAL6106491.1"/>
    </source>
</evidence>
<comment type="caution">
    <text evidence="1">The sequence shown here is derived from an EMBL/GenBank/DDBJ whole genome shotgun (WGS) entry which is preliminary data.</text>
</comment>
<dbReference type="EMBL" id="CATOUU010000162">
    <property type="protein sequence ID" value="CAI9918635.1"/>
    <property type="molecule type" value="Genomic_DNA"/>
</dbReference>
<organism evidence="1">
    <name type="scientific">Hexamita inflata</name>
    <dbReference type="NCBI Taxonomy" id="28002"/>
    <lineage>
        <taxon>Eukaryota</taxon>
        <taxon>Metamonada</taxon>
        <taxon>Diplomonadida</taxon>
        <taxon>Hexamitidae</taxon>
        <taxon>Hexamitinae</taxon>
        <taxon>Hexamita</taxon>
    </lineage>
</organism>
<keyword evidence="5" id="KW-1185">Reference proteome</keyword>